<feature type="compositionally biased region" description="Polar residues" evidence="1">
    <location>
        <begin position="78"/>
        <end position="87"/>
    </location>
</feature>
<dbReference type="EMBL" id="KZ155838">
    <property type="protein sequence ID" value="OUS42608.1"/>
    <property type="molecule type" value="Genomic_DNA"/>
</dbReference>
<organism evidence="2">
    <name type="scientific">Ostreococcus tauri</name>
    <name type="common">Marine green alga</name>
    <dbReference type="NCBI Taxonomy" id="70448"/>
    <lineage>
        <taxon>Eukaryota</taxon>
        <taxon>Viridiplantae</taxon>
        <taxon>Chlorophyta</taxon>
        <taxon>Mamiellophyceae</taxon>
        <taxon>Mamiellales</taxon>
        <taxon>Bathycoccaceae</taxon>
        <taxon>Ostreococcus</taxon>
    </lineage>
</organism>
<sequence>MSATHASPPDPPPHISALRTSLLSLNTTYTQSNPSQLSHLCASVSVPPVDPSARVRPASNFSTIAASARRLDAVASSLGPSRTSVSASIAPHRTPRRSDSFARRFAHSLRTVARYARPVPPIRARIAASTARAASYNGVSSPSASPRSTVERARTSSSSSSSSSSIGSRDIV</sequence>
<gene>
    <name evidence="2" type="ORF">BE221DRAFT_62032</name>
</gene>
<feature type="region of interest" description="Disordered" evidence="1">
    <location>
        <begin position="130"/>
        <end position="172"/>
    </location>
</feature>
<proteinExistence type="predicted"/>
<name>A0A1Y5HZD1_OSTTA</name>
<dbReference type="Proteomes" id="UP000195557">
    <property type="component" value="Unassembled WGS sequence"/>
</dbReference>
<feature type="compositionally biased region" description="Low complexity" evidence="1">
    <location>
        <begin position="156"/>
        <end position="165"/>
    </location>
</feature>
<dbReference type="AlphaFoldDB" id="A0A1Y5HZD1"/>
<reference evidence="2" key="1">
    <citation type="submission" date="2017-04" db="EMBL/GenBank/DDBJ databases">
        <title>Population genomics of picophytoplankton unveils novel chromosome hypervariability.</title>
        <authorList>
            <consortium name="DOE Joint Genome Institute"/>
            <person name="Blanc-Mathieu R."/>
            <person name="Krasovec M."/>
            <person name="Hebrard M."/>
            <person name="Yau S."/>
            <person name="Desgranges E."/>
            <person name="Martin J."/>
            <person name="Schackwitz W."/>
            <person name="Kuo A."/>
            <person name="Salin G."/>
            <person name="Donnadieu C."/>
            <person name="Desdevises Y."/>
            <person name="Sanchez-Ferandin S."/>
            <person name="Moreau H."/>
            <person name="Rivals E."/>
            <person name="Grigoriev I.V."/>
            <person name="Grimsley N."/>
            <person name="Eyre-Walker A."/>
            <person name="Piganeau G."/>
        </authorList>
    </citation>
    <scope>NUCLEOTIDE SEQUENCE [LARGE SCALE GENOMIC DNA]</scope>
    <source>
        <strain evidence="2">RCC 1115</strain>
    </source>
</reference>
<evidence type="ECO:0000256" key="1">
    <source>
        <dbReference type="SAM" id="MobiDB-lite"/>
    </source>
</evidence>
<feature type="region of interest" description="Disordered" evidence="1">
    <location>
        <begin position="76"/>
        <end position="100"/>
    </location>
</feature>
<accession>A0A1Y5HZD1</accession>
<feature type="compositionally biased region" description="Polar residues" evidence="1">
    <location>
        <begin position="137"/>
        <end position="148"/>
    </location>
</feature>
<protein>
    <submittedName>
        <fullName evidence="2">Uncharacterized protein</fullName>
    </submittedName>
</protein>
<evidence type="ECO:0000313" key="2">
    <source>
        <dbReference type="EMBL" id="OUS42608.1"/>
    </source>
</evidence>